<comment type="cofactor">
    <cofactor evidence="3">
        <name>Mg(2+)</name>
        <dbReference type="ChEBI" id="CHEBI:18420"/>
    </cofactor>
    <text evidence="3">Binds 2 magnesium ions per subunit.</text>
</comment>
<dbReference type="GO" id="GO:0047407">
    <property type="term" value="F:ADP-ribosyl-[dinitrogen reductase] hydrolase activity"/>
    <property type="evidence" value="ECO:0007669"/>
    <property type="project" value="UniProtKB-EC"/>
</dbReference>
<feature type="binding site" evidence="3">
    <location>
        <position position="218"/>
    </location>
    <ligand>
        <name>Mg(2+)</name>
        <dbReference type="ChEBI" id="CHEBI:18420"/>
        <label>1</label>
    </ligand>
</feature>
<dbReference type="InterPro" id="IPR005502">
    <property type="entry name" value="Ribosyl_crysJ1"/>
</dbReference>
<dbReference type="PANTHER" id="PTHR16222">
    <property type="entry name" value="ADP-RIBOSYLGLYCOHYDROLASE"/>
    <property type="match status" value="1"/>
</dbReference>
<dbReference type="AlphaFoldDB" id="A0A8H2QSU1"/>
<feature type="binding site" evidence="3">
    <location>
        <position position="215"/>
    </location>
    <ligand>
        <name>Mg(2+)</name>
        <dbReference type="ChEBI" id="CHEBI:18420"/>
        <label>1</label>
    </ligand>
</feature>
<evidence type="ECO:0000256" key="2">
    <source>
        <dbReference type="ARBA" id="ARBA00022801"/>
    </source>
</evidence>
<dbReference type="GO" id="GO:0046872">
    <property type="term" value="F:metal ion binding"/>
    <property type="evidence" value="ECO:0007669"/>
    <property type="project" value="UniProtKB-KW"/>
</dbReference>
<evidence type="ECO:0000256" key="1">
    <source>
        <dbReference type="ARBA" id="ARBA00010702"/>
    </source>
</evidence>
<feature type="binding site" evidence="3">
    <location>
        <position position="50"/>
    </location>
    <ligand>
        <name>Mg(2+)</name>
        <dbReference type="ChEBI" id="CHEBI:18420"/>
        <label>1</label>
    </ligand>
</feature>
<organism evidence="4 5">
    <name type="scientific">Urinicoccus massiliensis</name>
    <dbReference type="NCBI Taxonomy" id="1723382"/>
    <lineage>
        <taxon>Bacteria</taxon>
        <taxon>Bacillati</taxon>
        <taxon>Bacillota</taxon>
        <taxon>Tissierellia</taxon>
        <taxon>Tissierellales</taxon>
        <taxon>Peptoniphilaceae</taxon>
        <taxon>Urinicoccus</taxon>
    </lineage>
</organism>
<keyword evidence="3" id="KW-0479">Metal-binding</keyword>
<keyword evidence="5" id="KW-1185">Reference proteome</keyword>
<dbReference type="EMBL" id="CAACYI010000001">
    <property type="protein sequence ID" value="VFB17291.1"/>
    <property type="molecule type" value="Genomic_DNA"/>
</dbReference>
<feature type="binding site" evidence="3">
    <location>
        <position position="48"/>
    </location>
    <ligand>
        <name>Mg(2+)</name>
        <dbReference type="ChEBI" id="CHEBI:18420"/>
        <label>1</label>
    </ligand>
</feature>
<sequence length="255" mass="27955">MAQLRDGIYGLAVADALGVPYEFKKRGTFTCKDMVGFGTWNQEAGTWSDDTSMTLATCKSIRDKACIDLEDIRRNFESWLYKGAFTAHGETFDVGNTTQEAISLGHGLDDFYSNGNGSLMRILPLAFTGATDQEIRDVSALTHGHEIAQKACVDYIHIARKLMAGEGLGLKMDQEEDQIESGGFVLHTLEASLWCLARTSSYKEAVLKAINLGDDTDTTGAVTGGLAGIIYGYEAIPKDWIDQLKNKDLIEECLF</sequence>
<keyword evidence="2 4" id="KW-0378">Hydrolase</keyword>
<evidence type="ECO:0000256" key="3">
    <source>
        <dbReference type="PIRSR" id="PIRSR605502-1"/>
    </source>
</evidence>
<dbReference type="PANTHER" id="PTHR16222:SF24">
    <property type="entry name" value="ADP-RIBOSYLHYDROLASE ARH3"/>
    <property type="match status" value="1"/>
</dbReference>
<accession>A0A8H2QSU1</accession>
<dbReference type="EC" id="3.2.2.24" evidence="4"/>
<evidence type="ECO:0000313" key="4">
    <source>
        <dbReference type="EMBL" id="VFB17291.1"/>
    </source>
</evidence>
<dbReference type="Proteomes" id="UP000377798">
    <property type="component" value="Unassembled WGS sequence"/>
</dbReference>
<dbReference type="RefSeq" id="WP_131749866.1">
    <property type="nucleotide sequence ID" value="NZ_CAACYI010000001.1"/>
</dbReference>
<keyword evidence="3" id="KW-0460">Magnesium</keyword>
<name>A0A8H2QSU1_9FIRM</name>
<keyword evidence="4" id="KW-0326">Glycosidase</keyword>
<comment type="caution">
    <text evidence="4">The sequence shown here is derived from an EMBL/GenBank/DDBJ whole genome shotgun (WGS) entry which is preliminary data.</text>
</comment>
<feature type="binding site" evidence="3">
    <location>
        <position position="217"/>
    </location>
    <ligand>
        <name>Mg(2+)</name>
        <dbReference type="ChEBI" id="CHEBI:18420"/>
        <label>1</label>
    </ligand>
</feature>
<dbReference type="Pfam" id="PF03747">
    <property type="entry name" value="ADP_ribosyl_GH"/>
    <property type="match status" value="2"/>
</dbReference>
<protein>
    <submittedName>
        <fullName evidence="4">ADP-ribosyl-[dinitrogen reductase] glycohydrolase</fullName>
        <ecNumber evidence="4">3.2.2.24</ecNumber>
    </submittedName>
</protein>
<dbReference type="SUPFAM" id="SSF101478">
    <property type="entry name" value="ADP-ribosylglycohydrolase"/>
    <property type="match status" value="1"/>
</dbReference>
<proteinExistence type="inferred from homology"/>
<evidence type="ECO:0000313" key="5">
    <source>
        <dbReference type="Proteomes" id="UP000377798"/>
    </source>
</evidence>
<dbReference type="Gene3D" id="1.10.4080.10">
    <property type="entry name" value="ADP-ribosylation/Crystallin J1"/>
    <property type="match status" value="1"/>
</dbReference>
<reference evidence="4 5" key="1">
    <citation type="submission" date="2019-02" db="EMBL/GenBank/DDBJ databases">
        <authorList>
            <consortium name="Pathogen Informatics"/>
        </authorList>
    </citation>
    <scope>NUCLEOTIDE SEQUENCE [LARGE SCALE GENOMIC DNA]</scope>
    <source>
        <strain evidence="4 5">3012STDY7089603</strain>
    </source>
</reference>
<dbReference type="InterPro" id="IPR036705">
    <property type="entry name" value="Ribosyl_crysJ1_sf"/>
</dbReference>
<feature type="binding site" evidence="3">
    <location>
        <position position="49"/>
    </location>
    <ligand>
        <name>Mg(2+)</name>
        <dbReference type="ChEBI" id="CHEBI:18420"/>
        <label>1</label>
    </ligand>
</feature>
<gene>
    <name evidence="4" type="primary">draG</name>
    <name evidence="4" type="ORF">NCTC13150_01878</name>
</gene>
<dbReference type="InterPro" id="IPR050792">
    <property type="entry name" value="ADP-ribosylglycohydrolase"/>
</dbReference>
<comment type="similarity">
    <text evidence="1">Belongs to the ADP-ribosylglycohydrolase family.</text>
</comment>